<dbReference type="InterPro" id="IPR013785">
    <property type="entry name" value="Aldolase_TIM"/>
</dbReference>
<dbReference type="PANTHER" id="PTHR30538:SF0">
    <property type="entry name" value="L-LYSINE 2,3-AMINOMUTASE AQ_1632-RELATED"/>
    <property type="match status" value="1"/>
</dbReference>
<accession>A0A1E1JSE8</accession>
<keyword evidence="1" id="KW-0411">Iron-sulfur</keyword>
<dbReference type="SUPFAM" id="SSF102114">
    <property type="entry name" value="Radical SAM enzymes"/>
    <property type="match status" value="1"/>
</dbReference>
<organism evidence="2 3">
    <name type="scientific">Rhynchosporium graminicola</name>
    <dbReference type="NCBI Taxonomy" id="2792576"/>
    <lineage>
        <taxon>Eukaryota</taxon>
        <taxon>Fungi</taxon>
        <taxon>Dikarya</taxon>
        <taxon>Ascomycota</taxon>
        <taxon>Pezizomycotina</taxon>
        <taxon>Leotiomycetes</taxon>
        <taxon>Helotiales</taxon>
        <taxon>Ploettnerulaceae</taxon>
        <taxon>Rhynchosporium</taxon>
    </lineage>
</organism>
<dbReference type="AlphaFoldDB" id="A0A1E1JSE8"/>
<reference evidence="3" key="1">
    <citation type="submission" date="2016-03" db="EMBL/GenBank/DDBJ databases">
        <authorList>
            <person name="Ploux O."/>
        </authorList>
    </citation>
    <scope>NUCLEOTIDE SEQUENCE [LARGE SCALE GENOMIC DNA]</scope>
    <source>
        <strain evidence="3">UK7</strain>
    </source>
</reference>
<dbReference type="InParanoid" id="A0A1E1JSE8"/>
<dbReference type="EMBL" id="FJUW01000002">
    <property type="protein sequence ID" value="CZS88796.1"/>
    <property type="molecule type" value="Genomic_DNA"/>
</dbReference>
<gene>
    <name evidence="2" type="ORF">RCO7_04507</name>
</gene>
<sequence>MASLSHRSPTGIAYLKISHLGRCRTTLSHFARSFKSVPNRRGPSGLEGDSKIGNAMGSNQLYLLPQTGICTPTPTSLLKPTLPLAFPYEHIRAPSLALNDQKESPAQDLLNLQRGAQVEPVATPAYYIGSKFDRIPYWQKIGRWKDVSEEHFLSYKWNTAKDVQGKMKLYGFLQEMLPEMIPAKGQQDPNISREEFIKDVMDGIAMAPMSIRLTPHILASIDWENPLNDPLSKQFIPKKSTFQPDHPRLTLDSLHEQEDSPSSSHCPLYCRYCTRSYAVGADTETVSKASLKPKRARWNTMLDHIANTPSIQDVVISGGDSYSLTPDHLRMIGDRLMDIDHVRRFRVATKGLCVSPSRTLDPNDGWTDELIRLSEIGRQRGKHVALHTHFNHPNEFSWVSREAAQKLFQNSVVVRNQAVLLKGVNDDAETMGNLLRELGDSNIMPYYVYAGDMVKGVEDLRTPLQTILNLECQLRGSIAGFLMPQFVVDLPGGGGKRLASSYRSYDRKTGVSTFVAPAVKGLRKADKVYEYFDPLDSVQQSLPEE</sequence>
<dbReference type="InterPro" id="IPR058240">
    <property type="entry name" value="rSAM_sf"/>
</dbReference>
<proteinExistence type="predicted"/>
<dbReference type="Gene3D" id="3.20.20.70">
    <property type="entry name" value="Aldolase class I"/>
    <property type="match status" value="1"/>
</dbReference>
<dbReference type="Proteomes" id="UP000178129">
    <property type="component" value="Unassembled WGS sequence"/>
</dbReference>
<evidence type="ECO:0000313" key="3">
    <source>
        <dbReference type="Proteomes" id="UP000178129"/>
    </source>
</evidence>
<protein>
    <submittedName>
        <fullName evidence="2">Related to lysine 2,3-aminomutase</fullName>
    </submittedName>
</protein>
<keyword evidence="1" id="KW-0004">4Fe-4S</keyword>
<evidence type="ECO:0000256" key="1">
    <source>
        <dbReference type="ARBA" id="ARBA00022485"/>
    </source>
</evidence>
<dbReference type="InterPro" id="IPR003739">
    <property type="entry name" value="Lys_aminomutase/Glu_NH3_mut"/>
</dbReference>
<dbReference type="STRING" id="914237.A0A1E1JSE8"/>
<keyword evidence="3" id="KW-1185">Reference proteome</keyword>
<keyword evidence="1" id="KW-0408">Iron</keyword>
<dbReference type="PANTHER" id="PTHR30538">
    <property type="entry name" value="LYSINE 2,3-AMINOMUTASE-RELATED"/>
    <property type="match status" value="1"/>
</dbReference>
<evidence type="ECO:0000313" key="2">
    <source>
        <dbReference type="EMBL" id="CZS88796.1"/>
    </source>
</evidence>
<name>A0A1E1JSE8_9HELO</name>
<dbReference type="GO" id="GO:0051539">
    <property type="term" value="F:4 iron, 4 sulfur cluster binding"/>
    <property type="evidence" value="ECO:0007669"/>
    <property type="project" value="UniProtKB-KW"/>
</dbReference>
<comment type="caution">
    <text evidence="2">The sequence shown here is derived from an EMBL/GenBank/DDBJ whole genome shotgun (WGS) entry which is preliminary data.</text>
</comment>
<keyword evidence="1" id="KW-0479">Metal-binding</keyword>